<gene>
    <name evidence="6" type="ORF">N657DRAFT_694550</name>
</gene>
<evidence type="ECO:0000256" key="5">
    <source>
        <dbReference type="SAM" id="Phobius"/>
    </source>
</evidence>
<evidence type="ECO:0000313" key="7">
    <source>
        <dbReference type="Proteomes" id="UP001302602"/>
    </source>
</evidence>
<dbReference type="RefSeq" id="XP_062642006.1">
    <property type="nucleotide sequence ID" value="XM_062797292.1"/>
</dbReference>
<keyword evidence="3 5" id="KW-1133">Transmembrane helix</keyword>
<dbReference type="SUPFAM" id="SSF144083">
    <property type="entry name" value="Magnesium transport protein CorA, transmembrane region"/>
    <property type="match status" value="1"/>
</dbReference>
<evidence type="ECO:0000256" key="1">
    <source>
        <dbReference type="ARBA" id="ARBA00004141"/>
    </source>
</evidence>
<evidence type="ECO:0000256" key="2">
    <source>
        <dbReference type="ARBA" id="ARBA00022692"/>
    </source>
</evidence>
<reference evidence="6" key="2">
    <citation type="submission" date="2023-05" db="EMBL/GenBank/DDBJ databases">
        <authorList>
            <consortium name="Lawrence Berkeley National Laboratory"/>
            <person name="Steindorff A."/>
            <person name="Hensen N."/>
            <person name="Bonometti L."/>
            <person name="Westerberg I."/>
            <person name="Brannstrom I.O."/>
            <person name="Guillou S."/>
            <person name="Cros-Aarteil S."/>
            <person name="Calhoun S."/>
            <person name="Haridas S."/>
            <person name="Kuo A."/>
            <person name="Mondo S."/>
            <person name="Pangilinan J."/>
            <person name="Riley R."/>
            <person name="Labutti K."/>
            <person name="Andreopoulos B."/>
            <person name="Lipzen A."/>
            <person name="Chen C."/>
            <person name="Yanf M."/>
            <person name="Daum C."/>
            <person name="Ng V."/>
            <person name="Clum A."/>
            <person name="Ohm R."/>
            <person name="Martin F."/>
            <person name="Silar P."/>
            <person name="Natvig D."/>
            <person name="Lalanne C."/>
            <person name="Gautier V."/>
            <person name="Ament-Velasquez S.L."/>
            <person name="Kruys A."/>
            <person name="Hutchinson M.I."/>
            <person name="Powell A.J."/>
            <person name="Barry K."/>
            <person name="Miller A.N."/>
            <person name="Grigoriev I.V."/>
            <person name="Debuchy R."/>
            <person name="Gladieux P."/>
            <person name="Thoren M.H."/>
            <person name="Johannesson H."/>
        </authorList>
    </citation>
    <scope>NUCLEOTIDE SEQUENCE</scope>
    <source>
        <strain evidence="6">CBS 731.68</strain>
    </source>
</reference>
<organism evidence="6 7">
    <name type="scientific">Parathielavia appendiculata</name>
    <dbReference type="NCBI Taxonomy" id="2587402"/>
    <lineage>
        <taxon>Eukaryota</taxon>
        <taxon>Fungi</taxon>
        <taxon>Dikarya</taxon>
        <taxon>Ascomycota</taxon>
        <taxon>Pezizomycotina</taxon>
        <taxon>Sordariomycetes</taxon>
        <taxon>Sordariomycetidae</taxon>
        <taxon>Sordariales</taxon>
        <taxon>Chaetomiaceae</taxon>
        <taxon>Parathielavia</taxon>
    </lineage>
</organism>
<proteinExistence type="predicted"/>
<protein>
    <submittedName>
        <fullName evidence="6">Uncharacterized protein</fullName>
    </submittedName>
</protein>
<evidence type="ECO:0000313" key="6">
    <source>
        <dbReference type="EMBL" id="KAK4118233.1"/>
    </source>
</evidence>
<keyword evidence="2 5" id="KW-0812">Transmembrane</keyword>
<dbReference type="EMBL" id="MU853276">
    <property type="protein sequence ID" value="KAK4118233.1"/>
    <property type="molecule type" value="Genomic_DNA"/>
</dbReference>
<keyword evidence="4 5" id="KW-0472">Membrane</keyword>
<feature type="transmembrane region" description="Helical" evidence="5">
    <location>
        <begin position="369"/>
        <end position="389"/>
    </location>
</feature>
<comment type="subcellular location">
    <subcellularLocation>
        <location evidence="1">Membrane</location>
        <topology evidence="1">Multi-pass membrane protein</topology>
    </subcellularLocation>
</comment>
<reference evidence="6" key="1">
    <citation type="journal article" date="2023" name="Mol. Phylogenet. Evol.">
        <title>Genome-scale phylogeny and comparative genomics of the fungal order Sordariales.</title>
        <authorList>
            <person name="Hensen N."/>
            <person name="Bonometti L."/>
            <person name="Westerberg I."/>
            <person name="Brannstrom I.O."/>
            <person name="Guillou S."/>
            <person name="Cros-Aarteil S."/>
            <person name="Calhoun S."/>
            <person name="Haridas S."/>
            <person name="Kuo A."/>
            <person name="Mondo S."/>
            <person name="Pangilinan J."/>
            <person name="Riley R."/>
            <person name="LaButti K."/>
            <person name="Andreopoulos B."/>
            <person name="Lipzen A."/>
            <person name="Chen C."/>
            <person name="Yan M."/>
            <person name="Daum C."/>
            <person name="Ng V."/>
            <person name="Clum A."/>
            <person name="Steindorff A."/>
            <person name="Ohm R.A."/>
            <person name="Martin F."/>
            <person name="Silar P."/>
            <person name="Natvig D.O."/>
            <person name="Lalanne C."/>
            <person name="Gautier V."/>
            <person name="Ament-Velasquez S.L."/>
            <person name="Kruys A."/>
            <person name="Hutchinson M.I."/>
            <person name="Powell A.J."/>
            <person name="Barry K."/>
            <person name="Miller A.N."/>
            <person name="Grigoriev I.V."/>
            <person name="Debuchy R."/>
            <person name="Gladieux P."/>
            <person name="Hiltunen Thoren M."/>
            <person name="Johannesson H."/>
        </authorList>
    </citation>
    <scope>NUCLEOTIDE SEQUENCE</scope>
    <source>
        <strain evidence="6">CBS 731.68</strain>
    </source>
</reference>
<dbReference type="Gene3D" id="1.20.58.340">
    <property type="entry name" value="Magnesium transport protein CorA, transmembrane region"/>
    <property type="match status" value="1"/>
</dbReference>
<dbReference type="InterPro" id="IPR045863">
    <property type="entry name" value="CorA_TM1_TM2"/>
</dbReference>
<keyword evidence="7" id="KW-1185">Reference proteome</keyword>
<accession>A0AAN6TPH5</accession>
<dbReference type="GeneID" id="87834059"/>
<feature type="transmembrane region" description="Helical" evidence="5">
    <location>
        <begin position="331"/>
        <end position="357"/>
    </location>
</feature>
<evidence type="ECO:0000256" key="4">
    <source>
        <dbReference type="ARBA" id="ARBA00023136"/>
    </source>
</evidence>
<dbReference type="Proteomes" id="UP001302602">
    <property type="component" value="Unassembled WGS sequence"/>
</dbReference>
<comment type="caution">
    <text evidence="6">The sequence shown here is derived from an EMBL/GenBank/DDBJ whole genome shotgun (WGS) entry which is preliminary data.</text>
</comment>
<name>A0AAN6TPH5_9PEZI</name>
<dbReference type="GO" id="GO:0016020">
    <property type="term" value="C:membrane"/>
    <property type="evidence" value="ECO:0007669"/>
    <property type="project" value="UniProtKB-SubCell"/>
</dbReference>
<sequence length="443" mass="51247">MQRFAAHHSSQPRRQEPKFQRIWRQSGELRARRAAYTAATELTPWSGRDLDIIIAPLDGKFRGGENEYQRLIELYNLPNEFVWERERGVTHSFGHQLGEDGLETLWMHFLAEIPGSNTPDRQPEWLKWGFVLTWLPKVATSSAAVQDSAYTVSLIVFQPPVETMDHLVRLVRSSNWMDATVDPYVLVDIALVSWYHRIDKVAWQVTKLIRTDEEDVFRRVQLLRSKEFSVADLDLHRLHTSLKNAIFMLEGLDAAIRLVELALLEHESPRRRRGQVWENTHRLLRHRGELFQSTKLRTVSSQARVKNSIDLAFHINTAYDSRVNLDNSRSVRLISIVGMVFIPFSAITSIFGTQFFTPEAQHMNVNPDFWVLWVIAIPMTITILAVWQVSEHDSLKFWRPDLASPALARWWITSGSIGQRVTESVTLEDATELRDLRQPPQTV</sequence>
<dbReference type="AlphaFoldDB" id="A0AAN6TPH5"/>
<evidence type="ECO:0000256" key="3">
    <source>
        <dbReference type="ARBA" id="ARBA00022989"/>
    </source>
</evidence>